<reference evidence="9 10" key="1">
    <citation type="journal article" date="2013" name="Genome Announc.">
        <title>Draft Genome Sequence of the Moderately Halophilic Bacterium Marinobacter lipolyticus Strain SM19.</title>
        <authorList>
            <person name="Papke R.T."/>
            <person name="de la Haba R.R."/>
            <person name="Infante-Dominguez C."/>
            <person name="Perez D."/>
            <person name="Sanchez-Porro C."/>
            <person name="Lapierre P."/>
            <person name="Ventosa A."/>
        </authorList>
    </citation>
    <scope>NUCLEOTIDE SEQUENCE [LARGE SCALE GENOMIC DNA]</scope>
    <source>
        <strain evidence="9 10">SM19</strain>
    </source>
</reference>
<organism evidence="9 10">
    <name type="scientific">Marinobacter lipolyticus SM19</name>
    <dbReference type="NCBI Taxonomy" id="1318628"/>
    <lineage>
        <taxon>Bacteria</taxon>
        <taxon>Pseudomonadati</taxon>
        <taxon>Pseudomonadota</taxon>
        <taxon>Gammaproteobacteria</taxon>
        <taxon>Pseudomonadales</taxon>
        <taxon>Marinobacteraceae</taxon>
        <taxon>Marinobacter</taxon>
    </lineage>
</organism>
<evidence type="ECO:0000256" key="4">
    <source>
        <dbReference type="ARBA" id="ARBA00022801"/>
    </source>
</evidence>
<dbReference type="EC" id="3.1.4.4" evidence="3"/>
<keyword evidence="6" id="KW-0443">Lipid metabolism</keyword>
<dbReference type="eggNOG" id="COG1502">
    <property type="taxonomic scope" value="Bacteria"/>
</dbReference>
<dbReference type="PANTHER" id="PTHR43856">
    <property type="entry name" value="CARDIOLIPIN HYDROLASE"/>
    <property type="match status" value="1"/>
</dbReference>
<dbReference type="PANTHER" id="PTHR43856:SF1">
    <property type="entry name" value="MITOCHONDRIAL CARDIOLIPIN HYDROLASE"/>
    <property type="match status" value="1"/>
</dbReference>
<dbReference type="GO" id="GO:0016891">
    <property type="term" value="F:RNA endonuclease activity producing 5'-phosphomonoesters, hydrolytic mechanism"/>
    <property type="evidence" value="ECO:0007669"/>
    <property type="project" value="TreeGrafter"/>
</dbReference>
<dbReference type="Gene3D" id="3.30.870.10">
    <property type="entry name" value="Endonuclease Chain A"/>
    <property type="match status" value="2"/>
</dbReference>
<dbReference type="PROSITE" id="PS50035">
    <property type="entry name" value="PLD"/>
    <property type="match status" value="1"/>
</dbReference>
<dbReference type="GO" id="GO:0006793">
    <property type="term" value="P:phosphorus metabolic process"/>
    <property type="evidence" value="ECO:0007669"/>
    <property type="project" value="UniProtKB-ARBA"/>
</dbReference>
<evidence type="ECO:0000256" key="6">
    <source>
        <dbReference type="ARBA" id="ARBA00023098"/>
    </source>
</evidence>
<dbReference type="Pfam" id="PF13091">
    <property type="entry name" value="PLDc_2"/>
    <property type="match status" value="1"/>
</dbReference>
<evidence type="ECO:0000313" key="10">
    <source>
        <dbReference type="Proteomes" id="UP000016540"/>
    </source>
</evidence>
<keyword evidence="7" id="KW-0812">Transmembrane</keyword>
<feature type="transmembrane region" description="Helical" evidence="7">
    <location>
        <begin position="5"/>
        <end position="23"/>
    </location>
</feature>
<dbReference type="STRING" id="1318628.MARLIPOL_12884"/>
<protein>
    <recommendedName>
        <fullName evidence="3">phospholipase D</fullName>
        <ecNumber evidence="3">3.1.4.4</ecNumber>
    </recommendedName>
</protein>
<evidence type="ECO:0000256" key="3">
    <source>
        <dbReference type="ARBA" id="ARBA00012027"/>
    </source>
</evidence>
<evidence type="ECO:0000256" key="7">
    <source>
        <dbReference type="SAM" id="Phobius"/>
    </source>
</evidence>
<gene>
    <name evidence="9" type="ORF">MARLIPOL_12884</name>
</gene>
<dbReference type="AlphaFoldDB" id="R8AZ78"/>
<name>R8AZ78_9GAMM</name>
<dbReference type="Proteomes" id="UP000016540">
    <property type="component" value="Unassembled WGS sequence"/>
</dbReference>
<keyword evidence="4" id="KW-0378">Hydrolase</keyword>
<keyword evidence="5" id="KW-0442">Lipid degradation</keyword>
<dbReference type="PATRIC" id="fig|1318628.3.peg.2572"/>
<dbReference type="InterPro" id="IPR001736">
    <property type="entry name" value="PLipase_D/transphosphatidylase"/>
</dbReference>
<keyword evidence="7" id="KW-1133">Transmembrane helix</keyword>
<comment type="catalytic activity">
    <reaction evidence="1">
        <text>a 1,2-diacyl-sn-glycero-3-phosphocholine + H2O = a 1,2-diacyl-sn-glycero-3-phosphate + choline + H(+)</text>
        <dbReference type="Rhea" id="RHEA:14445"/>
        <dbReference type="ChEBI" id="CHEBI:15354"/>
        <dbReference type="ChEBI" id="CHEBI:15377"/>
        <dbReference type="ChEBI" id="CHEBI:15378"/>
        <dbReference type="ChEBI" id="CHEBI:57643"/>
        <dbReference type="ChEBI" id="CHEBI:58608"/>
        <dbReference type="EC" id="3.1.4.4"/>
    </reaction>
</comment>
<dbReference type="InterPro" id="IPR025202">
    <property type="entry name" value="PLD-like_dom"/>
</dbReference>
<dbReference type="EMBL" id="ASAD01000014">
    <property type="protein sequence ID" value="EON91607.1"/>
    <property type="molecule type" value="Genomic_DNA"/>
</dbReference>
<dbReference type="InterPro" id="IPR051406">
    <property type="entry name" value="PLD_domain"/>
</dbReference>
<comment type="similarity">
    <text evidence="2">Belongs to the phospholipase D family.</text>
</comment>
<dbReference type="CDD" id="cd09129">
    <property type="entry name" value="PLDc_unchar2_1"/>
    <property type="match status" value="1"/>
</dbReference>
<evidence type="ECO:0000256" key="1">
    <source>
        <dbReference type="ARBA" id="ARBA00000798"/>
    </source>
</evidence>
<dbReference type="GO" id="GO:0004630">
    <property type="term" value="F:phospholipase D activity"/>
    <property type="evidence" value="ECO:0007669"/>
    <property type="project" value="UniProtKB-EC"/>
</dbReference>
<evidence type="ECO:0000259" key="8">
    <source>
        <dbReference type="PROSITE" id="PS50035"/>
    </source>
</evidence>
<dbReference type="HOGENOM" id="CLU_044580_0_0_6"/>
<evidence type="ECO:0000256" key="2">
    <source>
        <dbReference type="ARBA" id="ARBA00008664"/>
    </source>
</evidence>
<dbReference type="RefSeq" id="WP_012138665.1">
    <property type="nucleotide sequence ID" value="NZ_KE007326.1"/>
</dbReference>
<evidence type="ECO:0000313" key="9">
    <source>
        <dbReference type="EMBL" id="EON91607.1"/>
    </source>
</evidence>
<evidence type="ECO:0000256" key="5">
    <source>
        <dbReference type="ARBA" id="ARBA00022963"/>
    </source>
</evidence>
<keyword evidence="7" id="KW-0472">Membrane</keyword>
<dbReference type="SUPFAM" id="SSF56024">
    <property type="entry name" value="Phospholipase D/nuclease"/>
    <property type="match status" value="2"/>
</dbReference>
<keyword evidence="10" id="KW-1185">Reference proteome</keyword>
<dbReference type="GO" id="GO:0016042">
    <property type="term" value="P:lipid catabolic process"/>
    <property type="evidence" value="ECO:0007669"/>
    <property type="project" value="UniProtKB-KW"/>
</dbReference>
<feature type="domain" description="PLD phosphodiesterase" evidence="8">
    <location>
        <begin position="201"/>
        <end position="231"/>
    </location>
</feature>
<proteinExistence type="inferred from homology"/>
<sequence>MTLKLLFAMFVLVIIGTGLYHSFKPLPPGVGYRGSEAPLADAKLLTDTTIHSADGSTRLDHEIFDEVFRLIGQANRFVLVDMFLFNDSKPEGVTHRPLAHQLTEALIQRKLAEPDIQIIVVSDPINTFYGGTPSPWFSRLSEAGIQVVETDLTRLRDSNPVWSAWWRVCCQWMGNSATSGWLPNALGGGPATIRSYLALPNFKANHRKLIVVDEGDNLRGLVTSANPHDGSSRHSNIGLSFTGPAITSLLESEKAVLALSRAETGIVERMIDSRNWSGGFAAPPSADTLQVVTESAILSSALDIIESSVSGDQIDMAIFYLSHRRIINALIEARQRGVQVRVLLDANNDAFGLAKNGIPNRPVAAELVRSGISVRWCHTRGEQCHCKLLIKRNDADAVDVLLGSANFTRRNLDDLNLETSVHLRSRASSPVVQKAIRFFEAHWHQGPDSETVMSLPYETWADESTLKYWRYRLMEASGLSTF</sequence>
<dbReference type="OrthoDB" id="92272at2"/>
<accession>R8AZ78</accession>
<comment type="caution">
    <text evidence="9">The sequence shown here is derived from an EMBL/GenBank/DDBJ whole genome shotgun (WGS) entry which is preliminary data.</text>
</comment>